<accession>A0A1H3BBX6</accession>
<organism evidence="1 2">
    <name type="scientific">Geodermatophilus africanus</name>
    <dbReference type="NCBI Taxonomy" id="1137993"/>
    <lineage>
        <taxon>Bacteria</taxon>
        <taxon>Bacillati</taxon>
        <taxon>Actinomycetota</taxon>
        <taxon>Actinomycetes</taxon>
        <taxon>Geodermatophilales</taxon>
        <taxon>Geodermatophilaceae</taxon>
        <taxon>Geodermatophilus</taxon>
    </lineage>
</organism>
<sequence length="103" mass="10577">MTEQQPIEPDAIIGRDGAAVPGPRGHAAALQPRPSLVPALARVALAGPLLTASAVALTAAAAAKAVELAGRVARQHVGAAVVQQVLPGRLEVTWTRVEVRWTP</sequence>
<protein>
    <submittedName>
        <fullName evidence="1">Uncharacterized protein</fullName>
    </submittedName>
</protein>
<keyword evidence="2" id="KW-1185">Reference proteome</keyword>
<dbReference type="RefSeq" id="WP_091150799.1">
    <property type="nucleotide sequence ID" value="NZ_FNOT01000001.1"/>
</dbReference>
<dbReference type="AlphaFoldDB" id="A0A1H3BBX6"/>
<dbReference type="Proteomes" id="UP000198921">
    <property type="component" value="Unassembled WGS sequence"/>
</dbReference>
<dbReference type="EMBL" id="FNOT01000001">
    <property type="protein sequence ID" value="SDX38924.1"/>
    <property type="molecule type" value="Genomic_DNA"/>
</dbReference>
<evidence type="ECO:0000313" key="1">
    <source>
        <dbReference type="EMBL" id="SDX38924.1"/>
    </source>
</evidence>
<evidence type="ECO:0000313" key="2">
    <source>
        <dbReference type="Proteomes" id="UP000198921"/>
    </source>
</evidence>
<reference evidence="2" key="1">
    <citation type="submission" date="2016-10" db="EMBL/GenBank/DDBJ databases">
        <authorList>
            <person name="Varghese N."/>
            <person name="Submissions S."/>
        </authorList>
    </citation>
    <scope>NUCLEOTIDE SEQUENCE [LARGE SCALE GENOMIC DNA]</scope>
    <source>
        <strain evidence="2">DSM 45422</strain>
    </source>
</reference>
<name>A0A1H3BBX6_9ACTN</name>
<dbReference type="OrthoDB" id="5194162at2"/>
<gene>
    <name evidence="1" type="ORF">SAMN05660209_00365</name>
</gene>
<proteinExistence type="predicted"/>